<feature type="compositionally biased region" description="Gly residues" evidence="1">
    <location>
        <begin position="15"/>
        <end position="33"/>
    </location>
</feature>
<evidence type="ECO:0000313" key="3">
    <source>
        <dbReference type="Proteomes" id="UP000248817"/>
    </source>
</evidence>
<proteinExistence type="predicted"/>
<dbReference type="Proteomes" id="UP000248817">
    <property type="component" value="Unassembled WGS sequence"/>
</dbReference>
<accession>A0A2V5I7H8</accession>
<keyword evidence="3" id="KW-1185">Reference proteome</keyword>
<sequence length="82" mass="8422">MPLIFAERGGDHDGGGGGGGGGGSDDGSSGGVGIPRWIGIGPVVTTVSQSVREKKFCLRRHPRQVLFFSLMDGRTVQPAGAR</sequence>
<name>A0A2V5I7H8_9EURO</name>
<dbReference type="EMBL" id="KZ825522">
    <property type="protein sequence ID" value="PYI30013.1"/>
    <property type="molecule type" value="Genomic_DNA"/>
</dbReference>
<gene>
    <name evidence="2" type="ORF">BP00DRAFT_426993</name>
</gene>
<evidence type="ECO:0000313" key="2">
    <source>
        <dbReference type="EMBL" id="PYI30013.1"/>
    </source>
</evidence>
<protein>
    <submittedName>
        <fullName evidence="2">Uncharacterized protein</fullName>
    </submittedName>
</protein>
<dbReference type="AlphaFoldDB" id="A0A2V5I7H8"/>
<reference evidence="2 3" key="1">
    <citation type="submission" date="2018-02" db="EMBL/GenBank/DDBJ databases">
        <title>The genomes of Aspergillus section Nigri reveals drivers in fungal speciation.</title>
        <authorList>
            <consortium name="DOE Joint Genome Institute"/>
            <person name="Vesth T.C."/>
            <person name="Nybo J."/>
            <person name="Theobald S."/>
            <person name="Brandl J."/>
            <person name="Frisvad J.C."/>
            <person name="Nielsen K.F."/>
            <person name="Lyhne E.K."/>
            <person name="Kogle M.E."/>
            <person name="Kuo A."/>
            <person name="Riley R."/>
            <person name="Clum A."/>
            <person name="Nolan M."/>
            <person name="Lipzen A."/>
            <person name="Salamov A."/>
            <person name="Henrissat B."/>
            <person name="Wiebenga A."/>
            <person name="De vries R.P."/>
            <person name="Grigoriev I.V."/>
            <person name="Mortensen U.H."/>
            <person name="Andersen M.R."/>
            <person name="Baker S.E."/>
        </authorList>
    </citation>
    <scope>NUCLEOTIDE SEQUENCE [LARGE SCALE GENOMIC DNA]</scope>
    <source>
        <strain evidence="2 3">CBS 114.80</strain>
    </source>
</reference>
<evidence type="ECO:0000256" key="1">
    <source>
        <dbReference type="SAM" id="MobiDB-lite"/>
    </source>
</evidence>
<organism evidence="2 3">
    <name type="scientific">Aspergillus indologenus CBS 114.80</name>
    <dbReference type="NCBI Taxonomy" id="1450541"/>
    <lineage>
        <taxon>Eukaryota</taxon>
        <taxon>Fungi</taxon>
        <taxon>Dikarya</taxon>
        <taxon>Ascomycota</taxon>
        <taxon>Pezizomycotina</taxon>
        <taxon>Eurotiomycetes</taxon>
        <taxon>Eurotiomycetidae</taxon>
        <taxon>Eurotiales</taxon>
        <taxon>Aspergillaceae</taxon>
        <taxon>Aspergillus</taxon>
        <taxon>Aspergillus subgen. Circumdati</taxon>
    </lineage>
</organism>
<feature type="region of interest" description="Disordered" evidence="1">
    <location>
        <begin position="1"/>
        <end position="34"/>
    </location>
</feature>